<dbReference type="AlphaFoldDB" id="A0AAU9RPC4"/>
<organism evidence="3 4">
    <name type="scientific">Thlaspi arvense</name>
    <name type="common">Field penny-cress</name>
    <dbReference type="NCBI Taxonomy" id="13288"/>
    <lineage>
        <taxon>Eukaryota</taxon>
        <taxon>Viridiplantae</taxon>
        <taxon>Streptophyta</taxon>
        <taxon>Embryophyta</taxon>
        <taxon>Tracheophyta</taxon>
        <taxon>Spermatophyta</taxon>
        <taxon>Magnoliopsida</taxon>
        <taxon>eudicotyledons</taxon>
        <taxon>Gunneridae</taxon>
        <taxon>Pentapetalae</taxon>
        <taxon>rosids</taxon>
        <taxon>malvids</taxon>
        <taxon>Brassicales</taxon>
        <taxon>Brassicaceae</taxon>
        <taxon>Thlaspideae</taxon>
        <taxon>Thlaspi</taxon>
    </lineage>
</organism>
<evidence type="ECO:0000313" key="3">
    <source>
        <dbReference type="EMBL" id="CAH2044186.1"/>
    </source>
</evidence>
<feature type="compositionally biased region" description="Polar residues" evidence="2">
    <location>
        <begin position="159"/>
        <end position="168"/>
    </location>
</feature>
<evidence type="ECO:0000256" key="2">
    <source>
        <dbReference type="SAM" id="MobiDB-lite"/>
    </source>
</evidence>
<feature type="coiled-coil region" evidence="1">
    <location>
        <begin position="46"/>
        <end position="80"/>
    </location>
</feature>
<feature type="compositionally biased region" description="Polar residues" evidence="2">
    <location>
        <begin position="139"/>
        <end position="149"/>
    </location>
</feature>
<dbReference type="PANTHER" id="PTHR31149:SF10">
    <property type="entry name" value="OS05G0100900 PROTEIN"/>
    <property type="match status" value="1"/>
</dbReference>
<proteinExistence type="predicted"/>
<dbReference type="PANTHER" id="PTHR31149">
    <property type="entry name" value="EXPRESSED PROTEIN"/>
    <property type="match status" value="1"/>
</dbReference>
<keyword evidence="1" id="KW-0175">Coiled coil</keyword>
<feature type="region of interest" description="Disordered" evidence="2">
    <location>
        <begin position="1"/>
        <end position="35"/>
    </location>
</feature>
<feature type="compositionally biased region" description="Basic and acidic residues" evidence="2">
    <location>
        <begin position="25"/>
        <end position="35"/>
    </location>
</feature>
<name>A0AAU9RPC4_THLAR</name>
<sequence>SASSERSWRMENGHEERFSGVGLEDSPRSPENDFKNDGLLQVIKAVEAAETTIKQQVEENSRLKAELQRSTLELAKYKSDESLLQTSNLGDLSNATTVSRMVHQPVDWKQGVVKASDADSTGMLVVHPHVNAIGEEATVSPSEENTANGNDGGAIRGTGPSQYHFSSTVSSSPMRTQLEGEHVPHINSSTHRVMPAGEVIDSGNAWKQDLTQKVQEHEQEILQLRRYLSECSVKEAQIRNEKYVLEKRIAYMRLAFDQQQEDLVDSASKALSYRQEIIEENIRLTYALEDTQQERSTFVSYLLPLLSEYSLQPQVSDAQSIVSNVKVLFKHLQEKLLLTETKLKESEYQLAPWQSDVNHSNDSPLVPSRAAGVALTHSTKDSLYSHDQTAIDWDSKRWRQDEPRSSTMGNG</sequence>
<reference evidence="3 4" key="1">
    <citation type="submission" date="2022-03" db="EMBL/GenBank/DDBJ databases">
        <authorList>
            <person name="Nunn A."/>
            <person name="Chopra R."/>
            <person name="Nunn A."/>
            <person name="Contreras Garrido A."/>
        </authorList>
    </citation>
    <scope>NUCLEOTIDE SEQUENCE [LARGE SCALE GENOMIC DNA]</scope>
</reference>
<gene>
    <name evidence="3" type="ORF">TAV2_LOCUS6828</name>
</gene>
<dbReference type="EMBL" id="OU466858">
    <property type="protein sequence ID" value="CAH2044186.1"/>
    <property type="molecule type" value="Genomic_DNA"/>
</dbReference>
<evidence type="ECO:0000313" key="4">
    <source>
        <dbReference type="Proteomes" id="UP000836841"/>
    </source>
</evidence>
<dbReference type="Proteomes" id="UP000836841">
    <property type="component" value="Chromosome 2"/>
</dbReference>
<accession>A0AAU9RPC4</accession>
<dbReference type="GO" id="GO:0005886">
    <property type="term" value="C:plasma membrane"/>
    <property type="evidence" value="ECO:0007669"/>
    <property type="project" value="TreeGrafter"/>
</dbReference>
<keyword evidence="4" id="KW-1185">Reference proteome</keyword>
<feature type="region of interest" description="Disordered" evidence="2">
    <location>
        <begin position="139"/>
        <end position="168"/>
    </location>
</feature>
<evidence type="ECO:0000256" key="1">
    <source>
        <dbReference type="SAM" id="Coils"/>
    </source>
</evidence>
<feature type="compositionally biased region" description="Basic and acidic residues" evidence="2">
    <location>
        <begin position="1"/>
        <end position="18"/>
    </location>
</feature>
<feature type="non-terminal residue" evidence="3">
    <location>
        <position position="1"/>
    </location>
</feature>
<protein>
    <submittedName>
        <fullName evidence="3">Uncharacterized protein</fullName>
    </submittedName>
</protein>